<dbReference type="InterPro" id="IPR022675">
    <property type="entry name" value="G6P_DH_C"/>
</dbReference>
<dbReference type="NCBIfam" id="NF009492">
    <property type="entry name" value="PRK12853.1-3"/>
    <property type="match status" value="1"/>
</dbReference>
<keyword evidence="2" id="KW-0313">Glucose metabolism</keyword>
<accession>A0ABW4RQZ3</accession>
<dbReference type="InterPro" id="IPR022674">
    <property type="entry name" value="G6P_DH_NAD-bd"/>
</dbReference>
<dbReference type="RefSeq" id="WP_343871806.1">
    <property type="nucleotide sequence ID" value="NZ_BAAAIX010000002.1"/>
</dbReference>
<dbReference type="SUPFAM" id="SSF51735">
    <property type="entry name" value="NAD(P)-binding Rossmann-fold domains"/>
    <property type="match status" value="1"/>
</dbReference>
<evidence type="ECO:0000256" key="2">
    <source>
        <dbReference type="ARBA" id="ARBA00022526"/>
    </source>
</evidence>
<keyword evidence="3" id="KW-0521">NADP</keyword>
<protein>
    <submittedName>
        <fullName evidence="8">Glucose-6-phosphate dehydrogenase</fullName>
        <ecNumber evidence="8">1.1.1.49</ecNumber>
    </submittedName>
</protein>
<dbReference type="Gene3D" id="3.40.50.720">
    <property type="entry name" value="NAD(P)-binding Rossmann-like Domain"/>
    <property type="match status" value="1"/>
</dbReference>
<dbReference type="Pfam" id="PF00479">
    <property type="entry name" value="G6PD_N"/>
    <property type="match status" value="1"/>
</dbReference>
<name>A0ABW4RQZ3_9ACTN</name>
<evidence type="ECO:0000256" key="1">
    <source>
        <dbReference type="ARBA" id="ARBA00004937"/>
    </source>
</evidence>
<dbReference type="EMBL" id="JBHUFZ010000002">
    <property type="protein sequence ID" value="MFD1888726.1"/>
    <property type="molecule type" value="Genomic_DNA"/>
</dbReference>
<evidence type="ECO:0000256" key="3">
    <source>
        <dbReference type="ARBA" id="ARBA00022857"/>
    </source>
</evidence>
<dbReference type="PANTHER" id="PTHR23429">
    <property type="entry name" value="GLUCOSE-6-PHOSPHATE 1-DEHYDROGENASE G6PD"/>
    <property type="match status" value="1"/>
</dbReference>
<proteinExistence type="predicted"/>
<sequence>MSNPASLVILGASGDLTHRLLLPGLGTLLKLHSRPELTLVGAAVEEMGDEQWKEIVSKALAEGGCPQARIDQVLATTRYQKVDVTNPQELKALLDSLPSDPVLYFALPPAVTIKACQALTEIESPSTLRLTLEKPFGSDAQTAHDLNALLGRLVPEQQIFRVDHFLGKATVLNLLGLRFANRLFEPVWDANNIERVDIITDETLALEGRAGYYDHAGAMKDMIQSHLLLVMAMFAMEEPARIDELELRDLMAHVLRATELYTGDPATSSRRARYTAGTVGDREVPNYVDEEGVDPANETETLVELTVRINTSRWWDVPIRLRSGKALGDGRNGITVLFKPVAHVPEGFVNVPSPNVISIGMKPENIAVGITTNAEGDARDLEDSVLFTELGSSAIRPYGEILQGILDGDPLLSVRGDIAEECWRIVGPVVQAWKEGEVPLDEYRAGSSGPNNWK</sequence>
<evidence type="ECO:0000256" key="5">
    <source>
        <dbReference type="ARBA" id="ARBA00023277"/>
    </source>
</evidence>
<dbReference type="PRINTS" id="PR00079">
    <property type="entry name" value="G6PDHDRGNASE"/>
</dbReference>
<evidence type="ECO:0000259" key="7">
    <source>
        <dbReference type="Pfam" id="PF02781"/>
    </source>
</evidence>
<evidence type="ECO:0000256" key="4">
    <source>
        <dbReference type="ARBA" id="ARBA00023002"/>
    </source>
</evidence>
<reference evidence="9" key="1">
    <citation type="journal article" date="2019" name="Int. J. Syst. Evol. Microbiol.">
        <title>The Global Catalogue of Microorganisms (GCM) 10K type strain sequencing project: providing services to taxonomists for standard genome sequencing and annotation.</title>
        <authorList>
            <consortium name="The Broad Institute Genomics Platform"/>
            <consortium name="The Broad Institute Genome Sequencing Center for Infectious Disease"/>
            <person name="Wu L."/>
            <person name="Ma J."/>
        </authorList>
    </citation>
    <scope>NUCLEOTIDE SEQUENCE [LARGE SCALE GENOMIC DNA]</scope>
    <source>
        <strain evidence="9">CAIM 431</strain>
    </source>
</reference>
<comment type="pathway">
    <text evidence="1">Carbohydrate degradation; pentose phosphate pathway; D-ribulose 5-phosphate from D-glucose 6-phosphate (oxidative stage): step 1/3.</text>
</comment>
<dbReference type="Proteomes" id="UP001597326">
    <property type="component" value="Unassembled WGS sequence"/>
</dbReference>
<feature type="domain" description="Glucose-6-phosphate dehydrogenase NAD-binding" evidence="6">
    <location>
        <begin position="8"/>
        <end position="173"/>
    </location>
</feature>
<evidence type="ECO:0000313" key="8">
    <source>
        <dbReference type="EMBL" id="MFD1888726.1"/>
    </source>
</evidence>
<organism evidence="8 9">
    <name type="scientific">Luteococcus peritonei</name>
    <dbReference type="NCBI Taxonomy" id="88874"/>
    <lineage>
        <taxon>Bacteria</taxon>
        <taxon>Bacillati</taxon>
        <taxon>Actinomycetota</taxon>
        <taxon>Actinomycetes</taxon>
        <taxon>Propionibacteriales</taxon>
        <taxon>Propionibacteriaceae</taxon>
        <taxon>Luteococcus</taxon>
    </lineage>
</organism>
<keyword evidence="4 8" id="KW-0560">Oxidoreductase</keyword>
<evidence type="ECO:0000313" key="9">
    <source>
        <dbReference type="Proteomes" id="UP001597326"/>
    </source>
</evidence>
<dbReference type="Pfam" id="PF02781">
    <property type="entry name" value="G6PD_C"/>
    <property type="match status" value="1"/>
</dbReference>
<dbReference type="InterPro" id="IPR001282">
    <property type="entry name" value="G6P_DH"/>
</dbReference>
<feature type="domain" description="Glucose-6-phosphate dehydrogenase C-terminal" evidence="7">
    <location>
        <begin position="177"/>
        <end position="452"/>
    </location>
</feature>
<dbReference type="Gene3D" id="3.30.360.10">
    <property type="entry name" value="Dihydrodipicolinate Reductase, domain 2"/>
    <property type="match status" value="1"/>
</dbReference>
<dbReference type="GO" id="GO:0004345">
    <property type="term" value="F:glucose-6-phosphate dehydrogenase activity"/>
    <property type="evidence" value="ECO:0007669"/>
    <property type="project" value="UniProtKB-EC"/>
</dbReference>
<gene>
    <name evidence="8" type="ORF">ACFSCS_00800</name>
</gene>
<dbReference type="EC" id="1.1.1.49" evidence="8"/>
<evidence type="ECO:0000259" key="6">
    <source>
        <dbReference type="Pfam" id="PF00479"/>
    </source>
</evidence>
<keyword evidence="9" id="KW-1185">Reference proteome</keyword>
<keyword evidence="5" id="KW-0119">Carbohydrate metabolism</keyword>
<dbReference type="PANTHER" id="PTHR23429:SF0">
    <property type="entry name" value="GLUCOSE-6-PHOSPHATE 1-DEHYDROGENASE"/>
    <property type="match status" value="1"/>
</dbReference>
<dbReference type="InterPro" id="IPR036291">
    <property type="entry name" value="NAD(P)-bd_dom_sf"/>
</dbReference>
<comment type="caution">
    <text evidence="8">The sequence shown here is derived from an EMBL/GenBank/DDBJ whole genome shotgun (WGS) entry which is preliminary data.</text>
</comment>
<dbReference type="PIRSF" id="PIRSF000110">
    <property type="entry name" value="G6PD"/>
    <property type="match status" value="1"/>
</dbReference>
<dbReference type="SUPFAM" id="SSF55347">
    <property type="entry name" value="Glyceraldehyde-3-phosphate dehydrogenase-like, C-terminal domain"/>
    <property type="match status" value="1"/>
</dbReference>